<comment type="caution">
    <text evidence="4">The sequence shown here is derived from an EMBL/GenBank/DDBJ whole genome shotgun (WGS) entry which is preliminary data.</text>
</comment>
<feature type="compositionally biased region" description="Gly residues" evidence="3">
    <location>
        <begin position="521"/>
        <end position="536"/>
    </location>
</feature>
<dbReference type="GO" id="GO:0003723">
    <property type="term" value="F:RNA binding"/>
    <property type="evidence" value="ECO:0007669"/>
    <property type="project" value="TreeGrafter"/>
</dbReference>
<evidence type="ECO:0000313" key="5">
    <source>
        <dbReference type="Proteomes" id="UP001153678"/>
    </source>
</evidence>
<dbReference type="InterPro" id="IPR016024">
    <property type="entry name" value="ARM-type_fold"/>
</dbReference>
<evidence type="ECO:0000256" key="2">
    <source>
        <dbReference type="ARBA" id="ARBA00022703"/>
    </source>
</evidence>
<organism evidence="4 5">
    <name type="scientific">Funneliformis geosporum</name>
    <dbReference type="NCBI Taxonomy" id="1117311"/>
    <lineage>
        <taxon>Eukaryota</taxon>
        <taxon>Fungi</taxon>
        <taxon>Fungi incertae sedis</taxon>
        <taxon>Mucoromycota</taxon>
        <taxon>Glomeromycotina</taxon>
        <taxon>Glomeromycetes</taxon>
        <taxon>Glomerales</taxon>
        <taxon>Glomeraceae</taxon>
        <taxon>Funneliformis</taxon>
    </lineage>
</organism>
<dbReference type="PANTHER" id="PTHR12758">
    <property type="entry name" value="APOPTOSIS INHIBITOR 5-RELATED"/>
    <property type="match status" value="1"/>
</dbReference>
<dbReference type="Gene3D" id="1.25.10.10">
    <property type="entry name" value="Leucine-rich Repeat Variant"/>
    <property type="match status" value="1"/>
</dbReference>
<dbReference type="PANTHER" id="PTHR12758:SF19">
    <property type="entry name" value="APOPTOSIS INHIBITOR 5"/>
    <property type="match status" value="1"/>
</dbReference>
<dbReference type="EMBL" id="CAMKVN010000830">
    <property type="protein sequence ID" value="CAI2171536.1"/>
    <property type="molecule type" value="Genomic_DNA"/>
</dbReference>
<dbReference type="OrthoDB" id="19224at2759"/>
<feature type="compositionally biased region" description="Polar residues" evidence="3">
    <location>
        <begin position="470"/>
        <end position="509"/>
    </location>
</feature>
<comment type="similarity">
    <text evidence="1">Belongs to the API5 family.</text>
</comment>
<dbReference type="Proteomes" id="UP001153678">
    <property type="component" value="Unassembled WGS sequence"/>
</dbReference>
<dbReference type="InterPro" id="IPR008383">
    <property type="entry name" value="API5"/>
</dbReference>
<gene>
    <name evidence="4" type="ORF">FWILDA_LOCUS5129</name>
</gene>
<dbReference type="GO" id="GO:0043066">
    <property type="term" value="P:negative regulation of apoptotic process"/>
    <property type="evidence" value="ECO:0007669"/>
    <property type="project" value="TreeGrafter"/>
</dbReference>
<evidence type="ECO:0000313" key="4">
    <source>
        <dbReference type="EMBL" id="CAI2171536.1"/>
    </source>
</evidence>
<accession>A0A9W4SJ98</accession>
<dbReference type="Pfam" id="PF05918">
    <property type="entry name" value="API5"/>
    <property type="match status" value="1"/>
</dbReference>
<protein>
    <submittedName>
        <fullName evidence="4">5786_t:CDS:1</fullName>
    </submittedName>
</protein>
<evidence type="ECO:0000256" key="1">
    <source>
        <dbReference type="ARBA" id="ARBA00009515"/>
    </source>
</evidence>
<dbReference type="GO" id="GO:0006915">
    <property type="term" value="P:apoptotic process"/>
    <property type="evidence" value="ECO:0007669"/>
    <property type="project" value="UniProtKB-KW"/>
</dbReference>
<dbReference type="GO" id="GO:0005634">
    <property type="term" value="C:nucleus"/>
    <property type="evidence" value="ECO:0007669"/>
    <property type="project" value="TreeGrafter"/>
</dbReference>
<dbReference type="AlphaFoldDB" id="A0A9W4SJ98"/>
<feature type="compositionally biased region" description="Low complexity" evidence="3">
    <location>
        <begin position="444"/>
        <end position="464"/>
    </location>
</feature>
<proteinExistence type="inferred from homology"/>
<keyword evidence="5" id="KW-1185">Reference proteome</keyword>
<reference evidence="4" key="1">
    <citation type="submission" date="2022-08" db="EMBL/GenBank/DDBJ databases">
        <authorList>
            <person name="Kallberg Y."/>
            <person name="Tangrot J."/>
            <person name="Rosling A."/>
        </authorList>
    </citation>
    <scope>NUCLEOTIDE SEQUENCE</scope>
    <source>
        <strain evidence="4">Wild A</strain>
    </source>
</reference>
<dbReference type="InterPro" id="IPR011989">
    <property type="entry name" value="ARM-like"/>
</dbReference>
<evidence type="ECO:0000256" key="3">
    <source>
        <dbReference type="SAM" id="MobiDB-lite"/>
    </source>
</evidence>
<keyword evidence="2" id="KW-0053">Apoptosis</keyword>
<dbReference type="SUPFAM" id="SSF48371">
    <property type="entry name" value="ARM repeat"/>
    <property type="match status" value="1"/>
</dbReference>
<name>A0A9W4SJ98_9GLOM</name>
<sequence length="560" mass="63032">MTEVEVDVEQIYKAYDAINNAGNNIAEVKHSYEILIIGAHGSSNCKQLAAQFIPRFFGKFPEFYETALDALFDLCEDTDIKVRLMVIKYMPNVVKECNKFAVRIADALVQLLENETTREITAVKKALEQVLRLDPGTIPAIFNQSLKGSPEVRQRTIGFLSNDLNRIKAELSQLNSDWESKFSDEVIKALHDANSTDYENFIKMLLSLNMYKKKDNLKALSNSIVDAIASEDEQFDPSNENIVNKFIMCGKTLIQLFEKGISTTPILVFLVKKILPQDVYCKLQARQQRTVLRYFVEFIIRNPTEVTLREAAPLIKNIFVNEVPEPPADNIDEDPKIDLNKVENIVYTIYTIAFKIPTITEGQEVNCRLRHLYTFAMKCQTRVKQSLKDLQKTQSKDQQTIEKIKRAENVQTVTHNIFTMTKELMKPAVARHFTKVVISWRVPSQSISPQSTTSSSTSSTPSTTVGNKRPNISSPSTPNKKQKSAQISANTTTTTSQAPQKISVFQVTKSPRIGQANKRVGGNGGNNRNNGDGGYGRIAKIARNKSNEKNLYVPPPRRGT</sequence>
<feature type="region of interest" description="Disordered" evidence="3">
    <location>
        <begin position="444"/>
        <end position="560"/>
    </location>
</feature>